<organism evidence="4 5">
    <name type="scientific">Parvularcula marina</name>
    <dbReference type="NCBI Taxonomy" id="2292771"/>
    <lineage>
        <taxon>Bacteria</taxon>
        <taxon>Pseudomonadati</taxon>
        <taxon>Pseudomonadota</taxon>
        <taxon>Alphaproteobacteria</taxon>
        <taxon>Parvularculales</taxon>
        <taxon>Parvularculaceae</taxon>
        <taxon>Parvularcula</taxon>
    </lineage>
</organism>
<gene>
    <name evidence="4" type="ORF">DX908_08755</name>
</gene>
<dbReference type="AlphaFoldDB" id="A0A371RIQ6"/>
<keyword evidence="5" id="KW-1185">Reference proteome</keyword>
<name>A0A371RIQ6_9PROT</name>
<sequence>MPRSTKEAERRRFTRDAARQGAREMRKWILLAGIGLLAACDGGGRDEARLQAEMAPAMEMAEADAVAVSSARMAPKADMATGGANSDGEPVDASVPRQLAYEYDASLRLPAENVAAMIAAHEARCNEAGPRVCQVISSSVAEQNENYVYGSLEIRAAKDFMDNFREGLAGDAEDAKGSLVSMNSRAEDLTRQITDTEARLNAQKTLRDRLLRLLERETDEVGDLLQIERELARVQSEIESAESWLRVLRARVAMDRLTLNYQSIPKAVTPQTAQPLRDAFTNFFADLAWSLAAVISFIAHMIPWLIVIAPGLWLLRAVWRNWRKKR</sequence>
<reference evidence="4 5" key="1">
    <citation type="submission" date="2018-08" db="EMBL/GenBank/DDBJ databases">
        <title>Parvularcula sp. SM1705, isolated from surface water of the South Sea China.</title>
        <authorList>
            <person name="Sun L."/>
        </authorList>
    </citation>
    <scope>NUCLEOTIDE SEQUENCE [LARGE SCALE GENOMIC DNA]</scope>
    <source>
        <strain evidence="4 5">SM1705</strain>
    </source>
</reference>
<evidence type="ECO:0000256" key="1">
    <source>
        <dbReference type="SAM" id="Coils"/>
    </source>
</evidence>
<feature type="domain" description="DUF4349" evidence="3">
    <location>
        <begin position="103"/>
        <end position="315"/>
    </location>
</feature>
<comment type="caution">
    <text evidence="4">The sequence shown here is derived from an EMBL/GenBank/DDBJ whole genome shotgun (WGS) entry which is preliminary data.</text>
</comment>
<dbReference type="Proteomes" id="UP000264589">
    <property type="component" value="Unassembled WGS sequence"/>
</dbReference>
<dbReference type="Pfam" id="PF14257">
    <property type="entry name" value="DUF4349"/>
    <property type="match status" value="1"/>
</dbReference>
<keyword evidence="1" id="KW-0175">Coiled coil</keyword>
<evidence type="ECO:0000256" key="2">
    <source>
        <dbReference type="SAM" id="Phobius"/>
    </source>
</evidence>
<evidence type="ECO:0000313" key="4">
    <source>
        <dbReference type="EMBL" id="RFB05337.1"/>
    </source>
</evidence>
<keyword evidence="2" id="KW-1133">Transmembrane helix</keyword>
<dbReference type="InterPro" id="IPR025645">
    <property type="entry name" value="DUF4349"/>
</dbReference>
<evidence type="ECO:0000313" key="5">
    <source>
        <dbReference type="Proteomes" id="UP000264589"/>
    </source>
</evidence>
<accession>A0A371RIQ6</accession>
<dbReference type="EMBL" id="QUQO01000001">
    <property type="protein sequence ID" value="RFB05337.1"/>
    <property type="molecule type" value="Genomic_DNA"/>
</dbReference>
<proteinExistence type="predicted"/>
<dbReference type="InParanoid" id="A0A371RIQ6"/>
<keyword evidence="2" id="KW-0472">Membrane</keyword>
<feature type="coiled-coil region" evidence="1">
    <location>
        <begin position="172"/>
        <end position="244"/>
    </location>
</feature>
<feature type="transmembrane region" description="Helical" evidence="2">
    <location>
        <begin position="287"/>
        <end position="315"/>
    </location>
</feature>
<protein>
    <submittedName>
        <fullName evidence="4">DUF4349 domain-containing protein</fullName>
    </submittedName>
</protein>
<evidence type="ECO:0000259" key="3">
    <source>
        <dbReference type="Pfam" id="PF14257"/>
    </source>
</evidence>
<keyword evidence="2" id="KW-0812">Transmembrane</keyword>